<reference evidence="3" key="1">
    <citation type="submission" date="2017-11" db="EMBL/GenBank/DDBJ databases">
        <title>The sensing device of the deep-sea amphipod.</title>
        <authorList>
            <person name="Kobayashi H."/>
            <person name="Nagahama T."/>
            <person name="Arai W."/>
            <person name="Sasagawa Y."/>
            <person name="Umeda M."/>
            <person name="Hayashi T."/>
            <person name="Nikaido I."/>
            <person name="Watanabe H."/>
            <person name="Oguri K."/>
            <person name="Kitazato H."/>
            <person name="Fujioka K."/>
            <person name="Kido Y."/>
            <person name="Takami H."/>
        </authorList>
    </citation>
    <scope>NUCLEOTIDE SEQUENCE</scope>
    <source>
        <tissue evidence="3">Whole body</tissue>
    </source>
</reference>
<dbReference type="PANTHER" id="PTHR43240:SF5">
    <property type="entry name" value="1,4-DIHYDROXY-2-NAPHTHOYL-COA THIOESTERASE 1"/>
    <property type="match status" value="1"/>
</dbReference>
<evidence type="ECO:0000256" key="1">
    <source>
        <dbReference type="ARBA" id="ARBA00022801"/>
    </source>
</evidence>
<feature type="domain" description="Thioesterase" evidence="2">
    <location>
        <begin position="51"/>
        <end position="128"/>
    </location>
</feature>
<dbReference type="GO" id="GO:0005829">
    <property type="term" value="C:cytosol"/>
    <property type="evidence" value="ECO:0007669"/>
    <property type="project" value="TreeGrafter"/>
</dbReference>
<accession>A0A6A7G8H0</accession>
<protein>
    <submittedName>
        <fullName evidence="3">Esterase</fullName>
    </submittedName>
</protein>
<dbReference type="InterPro" id="IPR029069">
    <property type="entry name" value="HotDog_dom_sf"/>
</dbReference>
<dbReference type="InterPro" id="IPR006683">
    <property type="entry name" value="Thioestr_dom"/>
</dbReference>
<dbReference type="NCBIfam" id="TIGR00369">
    <property type="entry name" value="unchar_dom_1"/>
    <property type="match status" value="1"/>
</dbReference>
<proteinExistence type="evidence at transcript level"/>
<dbReference type="GO" id="GO:0061522">
    <property type="term" value="F:1,4-dihydroxy-2-naphthoyl-CoA thioesterase activity"/>
    <property type="evidence" value="ECO:0007669"/>
    <property type="project" value="TreeGrafter"/>
</dbReference>
<dbReference type="InterPro" id="IPR003736">
    <property type="entry name" value="PAAI_dom"/>
</dbReference>
<evidence type="ECO:0000313" key="3">
    <source>
        <dbReference type="EMBL" id="LAC27517.1"/>
    </source>
</evidence>
<dbReference type="CDD" id="cd03443">
    <property type="entry name" value="PaaI_thioesterase"/>
    <property type="match status" value="1"/>
</dbReference>
<dbReference type="AlphaFoldDB" id="A0A6A7G8H0"/>
<dbReference type="EMBL" id="IACT01008405">
    <property type="protein sequence ID" value="LAC27517.1"/>
    <property type="molecule type" value="mRNA"/>
</dbReference>
<name>A0A6A7G8H0_9CRUS</name>
<dbReference type="Gene3D" id="3.10.129.10">
    <property type="entry name" value="Hotdog Thioesterase"/>
    <property type="match status" value="1"/>
</dbReference>
<organism evidence="3">
    <name type="scientific">Hirondellea gigas</name>
    <dbReference type="NCBI Taxonomy" id="1518452"/>
    <lineage>
        <taxon>Eukaryota</taxon>
        <taxon>Metazoa</taxon>
        <taxon>Ecdysozoa</taxon>
        <taxon>Arthropoda</taxon>
        <taxon>Crustacea</taxon>
        <taxon>Multicrustacea</taxon>
        <taxon>Malacostraca</taxon>
        <taxon>Eumalacostraca</taxon>
        <taxon>Peracarida</taxon>
        <taxon>Amphipoda</taxon>
        <taxon>Amphilochidea</taxon>
        <taxon>Lysianassida</taxon>
        <taxon>Lysianassidira</taxon>
        <taxon>Lysianassoidea</taxon>
        <taxon>Lysianassidae</taxon>
        <taxon>Hirondellea</taxon>
    </lineage>
</organism>
<evidence type="ECO:0000259" key="2">
    <source>
        <dbReference type="Pfam" id="PF03061"/>
    </source>
</evidence>
<keyword evidence="1" id="KW-0378">Hydrolase</keyword>
<sequence length="146" mass="15837">MSIWKKEATLAGLNALSKNTIIDLLGIEYTKIGADFLQASMPIDNRTQQPFGVLHGGASVVLAETLGSVAGNMAIDEDKVCVGLEINASHLRSVHKGVVTGTAKVVRLGRTMQVWQIDICNEKQQLICSSRLTLAVINKLPRNELR</sequence>
<dbReference type="Pfam" id="PF03061">
    <property type="entry name" value="4HBT"/>
    <property type="match status" value="1"/>
</dbReference>
<dbReference type="PANTHER" id="PTHR43240">
    <property type="entry name" value="1,4-DIHYDROXY-2-NAPHTHOYL-COA THIOESTERASE 1"/>
    <property type="match status" value="1"/>
</dbReference>
<dbReference type="SUPFAM" id="SSF54637">
    <property type="entry name" value="Thioesterase/thiol ester dehydrase-isomerase"/>
    <property type="match status" value="1"/>
</dbReference>